<evidence type="ECO:0000256" key="4">
    <source>
        <dbReference type="ARBA" id="ARBA00022552"/>
    </source>
</evidence>
<comment type="subcellular location">
    <subcellularLocation>
        <location evidence="1 10">Cytoplasm</location>
    </subcellularLocation>
</comment>
<organism evidence="14 15">
    <name type="scientific">Rhodopirellula sallentina SM41</name>
    <dbReference type="NCBI Taxonomy" id="1263870"/>
    <lineage>
        <taxon>Bacteria</taxon>
        <taxon>Pseudomonadati</taxon>
        <taxon>Planctomycetota</taxon>
        <taxon>Planctomycetia</taxon>
        <taxon>Pirellulales</taxon>
        <taxon>Pirellulaceae</taxon>
        <taxon>Rhodopirellula</taxon>
    </lineage>
</organism>
<dbReference type="GO" id="GO:0005737">
    <property type="term" value="C:cytoplasm"/>
    <property type="evidence" value="ECO:0007669"/>
    <property type="project" value="UniProtKB-SubCell"/>
</dbReference>
<dbReference type="PANTHER" id="PTHR30027">
    <property type="entry name" value="RIBOSOMAL RNA SMALL SUBUNIT METHYLTRANSFERASE E"/>
    <property type="match status" value="1"/>
</dbReference>
<evidence type="ECO:0000313" key="14">
    <source>
        <dbReference type="EMBL" id="EMI55646.1"/>
    </source>
</evidence>
<evidence type="ECO:0000259" key="13">
    <source>
        <dbReference type="Pfam" id="PF20260"/>
    </source>
</evidence>
<dbReference type="EC" id="2.1.1.193" evidence="10"/>
<dbReference type="InterPro" id="IPR015947">
    <property type="entry name" value="PUA-like_sf"/>
</dbReference>
<evidence type="ECO:0000256" key="3">
    <source>
        <dbReference type="ARBA" id="ARBA00022490"/>
    </source>
</evidence>
<dbReference type="Pfam" id="PF04452">
    <property type="entry name" value="Methyltrans_RNA"/>
    <property type="match status" value="1"/>
</dbReference>
<evidence type="ECO:0000259" key="12">
    <source>
        <dbReference type="Pfam" id="PF04452"/>
    </source>
</evidence>
<feature type="compositionally biased region" description="Acidic residues" evidence="11">
    <location>
        <begin position="175"/>
        <end position="184"/>
    </location>
</feature>
<dbReference type="GO" id="GO:0070475">
    <property type="term" value="P:rRNA base methylation"/>
    <property type="evidence" value="ECO:0007669"/>
    <property type="project" value="TreeGrafter"/>
</dbReference>
<dbReference type="InterPro" id="IPR046887">
    <property type="entry name" value="RsmE_PUA-like"/>
</dbReference>
<evidence type="ECO:0000256" key="8">
    <source>
        <dbReference type="ARBA" id="ARBA00025699"/>
    </source>
</evidence>
<evidence type="ECO:0000313" key="15">
    <source>
        <dbReference type="Proteomes" id="UP000011885"/>
    </source>
</evidence>
<proteinExistence type="inferred from homology"/>
<accession>M5UCQ6</accession>
<keyword evidence="15" id="KW-1185">Reference proteome</keyword>
<dbReference type="InterPro" id="IPR046886">
    <property type="entry name" value="RsmE_MTase_dom"/>
</dbReference>
<comment type="similarity">
    <text evidence="2 10">Belongs to the RNA methyltransferase RsmE family.</text>
</comment>
<reference evidence="14 15" key="1">
    <citation type="journal article" date="2013" name="Mar. Genomics">
        <title>Expression of sulfatases in Rhodopirellula baltica and the diversity of sulfatases in the genus Rhodopirellula.</title>
        <authorList>
            <person name="Wegner C.E."/>
            <person name="Richter-Heitmann T."/>
            <person name="Klindworth A."/>
            <person name="Klockow C."/>
            <person name="Richter M."/>
            <person name="Achstetter T."/>
            <person name="Glockner F.O."/>
            <person name="Harder J."/>
        </authorList>
    </citation>
    <scope>NUCLEOTIDE SEQUENCE [LARGE SCALE GENOMIC DNA]</scope>
    <source>
        <strain evidence="14 15">SM41</strain>
    </source>
</reference>
<dbReference type="CDD" id="cd18084">
    <property type="entry name" value="RsmE-like"/>
    <property type="match status" value="1"/>
</dbReference>
<name>M5UCQ6_9BACT</name>
<comment type="caution">
    <text evidence="14">The sequence shown here is derived from an EMBL/GenBank/DDBJ whole genome shotgun (WGS) entry which is preliminary data.</text>
</comment>
<gene>
    <name evidence="14" type="ORF">RSSM_02931</name>
</gene>
<dbReference type="Pfam" id="PF20260">
    <property type="entry name" value="PUA_4"/>
    <property type="match status" value="1"/>
</dbReference>
<dbReference type="PATRIC" id="fig|1263870.3.peg.3113"/>
<dbReference type="GO" id="GO:0070042">
    <property type="term" value="F:rRNA (uridine-N3-)-methyltransferase activity"/>
    <property type="evidence" value="ECO:0007669"/>
    <property type="project" value="TreeGrafter"/>
</dbReference>
<evidence type="ECO:0000256" key="2">
    <source>
        <dbReference type="ARBA" id="ARBA00005528"/>
    </source>
</evidence>
<dbReference type="OrthoDB" id="9815641at2"/>
<keyword evidence="5 10" id="KW-0489">Methyltransferase</keyword>
<dbReference type="SUPFAM" id="SSF88697">
    <property type="entry name" value="PUA domain-like"/>
    <property type="match status" value="1"/>
</dbReference>
<dbReference type="InterPro" id="IPR029026">
    <property type="entry name" value="tRNA_m1G_MTases_N"/>
</dbReference>
<sequence>MTRRYYAPDLMTQQPLVELPSEEAMHATRVMRVQADDEVELFDGKGNQAAATVNFVDRRQCVCRSEKPENIDREPSVYLELAIALPKPDRAKEMIERLTELGVARVLPLVCERTQRPPADSLLGKLERIVIESCKQSGRNQLMSIAPVMKFRKWMESGSSLQSEGFAQTAKSIGEEDSREEDAPIESGQPQWDARLIAMPGGESLGDLIAGLKESSRQNSWGRVKVQCAIGPEGGFSDEELSACVDAGMSPIDLGKRILRVETAACVIASRLLED</sequence>
<evidence type="ECO:0000256" key="5">
    <source>
        <dbReference type="ARBA" id="ARBA00022603"/>
    </source>
</evidence>
<protein>
    <recommendedName>
        <fullName evidence="10">Ribosomal RNA small subunit methyltransferase E</fullName>
        <ecNumber evidence="10">2.1.1.193</ecNumber>
    </recommendedName>
</protein>
<dbReference type="PANTHER" id="PTHR30027:SF3">
    <property type="entry name" value="16S RRNA (URACIL(1498)-N(3))-METHYLTRANSFERASE"/>
    <property type="match status" value="1"/>
</dbReference>
<feature type="compositionally biased region" description="Polar residues" evidence="11">
    <location>
        <begin position="162"/>
        <end position="171"/>
    </location>
</feature>
<evidence type="ECO:0000256" key="10">
    <source>
        <dbReference type="PIRNR" id="PIRNR015601"/>
    </source>
</evidence>
<dbReference type="EMBL" id="ANOH01000206">
    <property type="protein sequence ID" value="EMI55646.1"/>
    <property type="molecule type" value="Genomic_DNA"/>
</dbReference>
<keyword evidence="3 10" id="KW-0963">Cytoplasm</keyword>
<dbReference type="SUPFAM" id="SSF75217">
    <property type="entry name" value="alpha/beta knot"/>
    <property type="match status" value="1"/>
</dbReference>
<keyword evidence="4 10" id="KW-0698">rRNA processing</keyword>
<feature type="domain" description="Ribosomal RNA small subunit methyltransferase E PUA-like" evidence="13">
    <location>
        <begin position="20"/>
        <end position="63"/>
    </location>
</feature>
<dbReference type="RefSeq" id="WP_008679412.1">
    <property type="nucleotide sequence ID" value="NZ_ANOH01000206.1"/>
</dbReference>
<evidence type="ECO:0000256" key="11">
    <source>
        <dbReference type="SAM" id="MobiDB-lite"/>
    </source>
</evidence>
<feature type="region of interest" description="Disordered" evidence="11">
    <location>
        <begin position="162"/>
        <end position="191"/>
    </location>
</feature>
<evidence type="ECO:0000256" key="9">
    <source>
        <dbReference type="ARBA" id="ARBA00047944"/>
    </source>
</evidence>
<comment type="catalytic activity">
    <reaction evidence="9 10">
        <text>uridine(1498) in 16S rRNA + S-adenosyl-L-methionine = N(3)-methyluridine(1498) in 16S rRNA + S-adenosyl-L-homocysteine + H(+)</text>
        <dbReference type="Rhea" id="RHEA:42920"/>
        <dbReference type="Rhea" id="RHEA-COMP:10283"/>
        <dbReference type="Rhea" id="RHEA-COMP:10284"/>
        <dbReference type="ChEBI" id="CHEBI:15378"/>
        <dbReference type="ChEBI" id="CHEBI:57856"/>
        <dbReference type="ChEBI" id="CHEBI:59789"/>
        <dbReference type="ChEBI" id="CHEBI:65315"/>
        <dbReference type="ChEBI" id="CHEBI:74502"/>
        <dbReference type="EC" id="2.1.1.193"/>
    </reaction>
</comment>
<comment type="function">
    <text evidence="8 10">Specifically methylates the N3 position of the uracil ring of uridine 1498 (m3U1498) in 16S rRNA. Acts on the fully assembled 30S ribosomal subunit.</text>
</comment>
<keyword evidence="7 10" id="KW-0949">S-adenosyl-L-methionine</keyword>
<dbReference type="PIRSF" id="PIRSF015601">
    <property type="entry name" value="MTase_slr0722"/>
    <property type="match status" value="1"/>
</dbReference>
<evidence type="ECO:0000256" key="6">
    <source>
        <dbReference type="ARBA" id="ARBA00022679"/>
    </source>
</evidence>
<dbReference type="AlphaFoldDB" id="M5UCQ6"/>
<dbReference type="InterPro" id="IPR006700">
    <property type="entry name" value="RsmE"/>
</dbReference>
<dbReference type="Proteomes" id="UP000011885">
    <property type="component" value="Unassembled WGS sequence"/>
</dbReference>
<dbReference type="NCBIfam" id="TIGR00046">
    <property type="entry name" value="RsmE family RNA methyltransferase"/>
    <property type="match status" value="1"/>
</dbReference>
<dbReference type="InterPro" id="IPR029028">
    <property type="entry name" value="Alpha/beta_knot_MTases"/>
</dbReference>
<evidence type="ECO:0000256" key="7">
    <source>
        <dbReference type="ARBA" id="ARBA00022691"/>
    </source>
</evidence>
<evidence type="ECO:0000256" key="1">
    <source>
        <dbReference type="ARBA" id="ARBA00004496"/>
    </source>
</evidence>
<feature type="domain" description="Ribosomal RNA small subunit methyltransferase E methyltransferase" evidence="12">
    <location>
        <begin position="76"/>
        <end position="272"/>
    </location>
</feature>
<keyword evidence="6 10" id="KW-0808">Transferase</keyword>
<dbReference type="Gene3D" id="3.40.1280.10">
    <property type="match status" value="1"/>
</dbReference>